<dbReference type="InterPro" id="IPR011008">
    <property type="entry name" value="Dimeric_a/b-barrel"/>
</dbReference>
<sequence length="55" mass="6011">MVVAIDTIIIKSGHVGEVSERFKNPKDVRQAAGFVRMELLAVTSSVPLHVHGIRT</sequence>
<evidence type="ECO:0000313" key="1">
    <source>
        <dbReference type="EMBL" id="UVI29651.1"/>
    </source>
</evidence>
<evidence type="ECO:0000313" key="2">
    <source>
        <dbReference type="Proteomes" id="UP001057877"/>
    </source>
</evidence>
<accession>A0ABY5S6V0</accession>
<dbReference type="RefSeq" id="WP_258385740.1">
    <property type="nucleotide sequence ID" value="NZ_CP091430.1"/>
</dbReference>
<dbReference type="EMBL" id="CP091430">
    <property type="protein sequence ID" value="UVI29651.1"/>
    <property type="molecule type" value="Genomic_DNA"/>
</dbReference>
<reference evidence="1" key="1">
    <citation type="submission" date="2022-01" db="EMBL/GenBank/DDBJ databases">
        <title>Paenibacillus spongiae sp. nov., isolated from marine sponge.</title>
        <authorList>
            <person name="Li Z."/>
            <person name="Zhang M."/>
        </authorList>
    </citation>
    <scope>NUCLEOTIDE SEQUENCE</scope>
    <source>
        <strain evidence="1">PHS-Z3</strain>
    </source>
</reference>
<name>A0ABY5S6V0_9BACL</name>
<protein>
    <submittedName>
        <fullName evidence="1">Uncharacterized protein</fullName>
    </submittedName>
</protein>
<dbReference type="SUPFAM" id="SSF54909">
    <property type="entry name" value="Dimeric alpha+beta barrel"/>
    <property type="match status" value="1"/>
</dbReference>
<dbReference type="Proteomes" id="UP001057877">
    <property type="component" value="Chromosome"/>
</dbReference>
<keyword evidence="2" id="KW-1185">Reference proteome</keyword>
<gene>
    <name evidence="1" type="ORF">L1F29_30270</name>
</gene>
<organism evidence="1 2">
    <name type="scientific">Paenibacillus spongiae</name>
    <dbReference type="NCBI Taxonomy" id="2909671"/>
    <lineage>
        <taxon>Bacteria</taxon>
        <taxon>Bacillati</taxon>
        <taxon>Bacillota</taxon>
        <taxon>Bacilli</taxon>
        <taxon>Bacillales</taxon>
        <taxon>Paenibacillaceae</taxon>
        <taxon>Paenibacillus</taxon>
    </lineage>
</organism>
<proteinExistence type="predicted"/>
<dbReference type="Gene3D" id="3.30.70.100">
    <property type="match status" value="1"/>
</dbReference>